<feature type="coiled-coil region" evidence="1">
    <location>
        <begin position="170"/>
        <end position="204"/>
    </location>
</feature>
<dbReference type="EMBL" id="JBANRG010000010">
    <property type="protein sequence ID" value="KAK7462728.1"/>
    <property type="molecule type" value="Genomic_DNA"/>
</dbReference>
<accession>A0ABR1JMA7</accession>
<feature type="coiled-coil region" evidence="1">
    <location>
        <begin position="41"/>
        <end position="68"/>
    </location>
</feature>
<evidence type="ECO:0000313" key="2">
    <source>
        <dbReference type="EMBL" id="KAK7462728.1"/>
    </source>
</evidence>
<name>A0ABR1JMA7_9AGAR</name>
<gene>
    <name evidence="2" type="ORF">VKT23_007315</name>
</gene>
<keyword evidence="3" id="KW-1185">Reference proteome</keyword>
<keyword evidence="1" id="KW-0175">Coiled coil</keyword>
<protein>
    <submittedName>
        <fullName evidence="2">Uncharacterized protein</fullName>
    </submittedName>
</protein>
<proteinExistence type="predicted"/>
<evidence type="ECO:0000256" key="1">
    <source>
        <dbReference type="SAM" id="Coils"/>
    </source>
</evidence>
<dbReference type="Proteomes" id="UP001498398">
    <property type="component" value="Unassembled WGS sequence"/>
</dbReference>
<organism evidence="2 3">
    <name type="scientific">Marasmiellus scandens</name>
    <dbReference type="NCBI Taxonomy" id="2682957"/>
    <lineage>
        <taxon>Eukaryota</taxon>
        <taxon>Fungi</taxon>
        <taxon>Dikarya</taxon>
        <taxon>Basidiomycota</taxon>
        <taxon>Agaricomycotina</taxon>
        <taxon>Agaricomycetes</taxon>
        <taxon>Agaricomycetidae</taxon>
        <taxon>Agaricales</taxon>
        <taxon>Marasmiineae</taxon>
        <taxon>Omphalotaceae</taxon>
        <taxon>Marasmiellus</taxon>
    </lineage>
</organism>
<reference evidence="2 3" key="1">
    <citation type="submission" date="2024-01" db="EMBL/GenBank/DDBJ databases">
        <title>A draft genome for the cacao thread blight pathogen Marasmiellus scandens.</title>
        <authorList>
            <person name="Baruah I.K."/>
            <person name="Leung J."/>
            <person name="Bukari Y."/>
            <person name="Amoako-Attah I."/>
            <person name="Meinhardt L.W."/>
            <person name="Bailey B.A."/>
            <person name="Cohen S.P."/>
        </authorList>
    </citation>
    <scope>NUCLEOTIDE SEQUENCE [LARGE SCALE GENOMIC DNA]</scope>
    <source>
        <strain evidence="2 3">GH-19</strain>
    </source>
</reference>
<comment type="caution">
    <text evidence="2">The sequence shown here is derived from an EMBL/GenBank/DDBJ whole genome shotgun (WGS) entry which is preliminary data.</text>
</comment>
<evidence type="ECO:0000313" key="3">
    <source>
        <dbReference type="Proteomes" id="UP001498398"/>
    </source>
</evidence>
<sequence>MSHLQPVDPITRHGVDQIMELVRAERAEAIVATRRHYDPLLDQQAREITCLEETLKATTQELQKMSNDGKRIVAECNRLTQDLQFVCKALDEELGVYVSSTFDEEKRVWSRKLAMREVWRDFLLGMVSTGGTGGSADTAIDATKIAEYPYLWNKEPVRAAVALRLLRHIVLRDREALDKAQAECKAVEKEKADLLSQIANLEAKVDSLQPPKFIDPTQLLHEMQSTG</sequence>